<proteinExistence type="predicted"/>
<dbReference type="EnsemblProtists" id="EOD15853">
    <property type="protein sequence ID" value="EOD15853"/>
    <property type="gene ID" value="EMIHUDRAFT_256314"/>
</dbReference>
<reference evidence="2" key="1">
    <citation type="journal article" date="2013" name="Nature">
        <title>Pan genome of the phytoplankton Emiliania underpins its global distribution.</title>
        <authorList>
            <person name="Read B.A."/>
            <person name="Kegel J."/>
            <person name="Klute M.J."/>
            <person name="Kuo A."/>
            <person name="Lefebvre S.C."/>
            <person name="Maumus F."/>
            <person name="Mayer C."/>
            <person name="Miller J."/>
            <person name="Monier A."/>
            <person name="Salamov A."/>
            <person name="Young J."/>
            <person name="Aguilar M."/>
            <person name="Claverie J.M."/>
            <person name="Frickenhaus S."/>
            <person name="Gonzalez K."/>
            <person name="Herman E.K."/>
            <person name="Lin Y.C."/>
            <person name="Napier J."/>
            <person name="Ogata H."/>
            <person name="Sarno A.F."/>
            <person name="Shmutz J."/>
            <person name="Schroeder D."/>
            <person name="de Vargas C."/>
            <person name="Verret F."/>
            <person name="von Dassow P."/>
            <person name="Valentin K."/>
            <person name="Van de Peer Y."/>
            <person name="Wheeler G."/>
            <person name="Dacks J.B."/>
            <person name="Delwiche C.F."/>
            <person name="Dyhrman S.T."/>
            <person name="Glockner G."/>
            <person name="John U."/>
            <person name="Richards T."/>
            <person name="Worden A.Z."/>
            <person name="Zhang X."/>
            <person name="Grigoriev I.V."/>
            <person name="Allen A.E."/>
            <person name="Bidle K."/>
            <person name="Borodovsky M."/>
            <person name="Bowler C."/>
            <person name="Brownlee C."/>
            <person name="Cock J.M."/>
            <person name="Elias M."/>
            <person name="Gladyshev V.N."/>
            <person name="Groth M."/>
            <person name="Guda C."/>
            <person name="Hadaegh A."/>
            <person name="Iglesias-Rodriguez M.D."/>
            <person name="Jenkins J."/>
            <person name="Jones B.M."/>
            <person name="Lawson T."/>
            <person name="Leese F."/>
            <person name="Lindquist E."/>
            <person name="Lobanov A."/>
            <person name="Lomsadze A."/>
            <person name="Malik S.B."/>
            <person name="Marsh M.E."/>
            <person name="Mackinder L."/>
            <person name="Mock T."/>
            <person name="Mueller-Roeber B."/>
            <person name="Pagarete A."/>
            <person name="Parker M."/>
            <person name="Probert I."/>
            <person name="Quesneville H."/>
            <person name="Raines C."/>
            <person name="Rensing S.A."/>
            <person name="Riano-Pachon D.M."/>
            <person name="Richier S."/>
            <person name="Rokitta S."/>
            <person name="Shiraiwa Y."/>
            <person name="Soanes D.M."/>
            <person name="van der Giezen M."/>
            <person name="Wahlund T.M."/>
            <person name="Williams B."/>
            <person name="Wilson W."/>
            <person name="Wolfe G."/>
            <person name="Wurch L.L."/>
        </authorList>
    </citation>
    <scope>NUCLEOTIDE SEQUENCE</scope>
</reference>
<dbReference type="AlphaFoldDB" id="A0A0D3IX68"/>
<organism evidence="1 2">
    <name type="scientific">Emiliania huxleyi (strain CCMP1516)</name>
    <dbReference type="NCBI Taxonomy" id="280463"/>
    <lineage>
        <taxon>Eukaryota</taxon>
        <taxon>Haptista</taxon>
        <taxon>Haptophyta</taxon>
        <taxon>Prymnesiophyceae</taxon>
        <taxon>Isochrysidales</taxon>
        <taxon>Noelaerhabdaceae</taxon>
        <taxon>Emiliania</taxon>
    </lineage>
</organism>
<keyword evidence="2" id="KW-1185">Reference proteome</keyword>
<dbReference type="RefSeq" id="XP_005768282.1">
    <property type="nucleotide sequence ID" value="XM_005768225.1"/>
</dbReference>
<accession>A0A0D3IX68</accession>
<evidence type="ECO:0000313" key="2">
    <source>
        <dbReference type="Proteomes" id="UP000013827"/>
    </source>
</evidence>
<dbReference type="KEGG" id="ehx:EMIHUDRAFT_256314"/>
<evidence type="ECO:0000313" key="1">
    <source>
        <dbReference type="EnsemblProtists" id="EOD15853"/>
    </source>
</evidence>
<dbReference type="GeneID" id="17262003"/>
<reference evidence="1" key="2">
    <citation type="submission" date="2024-10" db="UniProtKB">
        <authorList>
            <consortium name="EnsemblProtists"/>
        </authorList>
    </citation>
    <scope>IDENTIFICATION</scope>
</reference>
<dbReference type="PaxDb" id="2903-EOD15853"/>
<dbReference type="Proteomes" id="UP000013827">
    <property type="component" value="Unassembled WGS sequence"/>
</dbReference>
<sequence length="60" mass="6615">MRRVALASAALAFCLPAQWVAVTAFPAVWLYSLYNQLYISIAVYTSLQATHIVTSPDVKL</sequence>
<name>A0A0D3IX68_EMIH1</name>
<protein>
    <submittedName>
        <fullName evidence="1">Uncharacterized protein</fullName>
    </submittedName>
</protein>
<dbReference type="HOGENOM" id="CLU_2946488_0_0_1"/>